<dbReference type="Gramene" id="CDY68668">
    <property type="protein sequence ID" value="CDY68668"/>
    <property type="gene ID" value="GSBRNA2T00076582001"/>
</dbReference>
<evidence type="ECO:0000256" key="4">
    <source>
        <dbReference type="ARBA" id="ARBA00023163"/>
    </source>
</evidence>
<dbReference type="EMBL" id="LK037770">
    <property type="protein sequence ID" value="CDY68668.1"/>
    <property type="molecule type" value="Genomic_DNA"/>
</dbReference>
<evidence type="ECO:0000256" key="3">
    <source>
        <dbReference type="ARBA" id="ARBA00023125"/>
    </source>
</evidence>
<dbReference type="Pfam" id="PF02362">
    <property type="entry name" value="B3"/>
    <property type="match status" value="2"/>
</dbReference>
<dbReference type="InterPro" id="IPR015300">
    <property type="entry name" value="DNA-bd_pseudobarrel_sf"/>
</dbReference>
<dbReference type="InterPro" id="IPR039218">
    <property type="entry name" value="REM_fam"/>
</dbReference>
<keyword evidence="5" id="KW-0539">Nucleus</keyword>
<name>A0A078JMD0_BRANA</name>
<dbReference type="PANTHER" id="PTHR31674:SF93">
    <property type="entry name" value="B3 DOMAIN-CONTAINING PROTEIN REM13"/>
    <property type="match status" value="1"/>
</dbReference>
<evidence type="ECO:0000313" key="9">
    <source>
        <dbReference type="Proteomes" id="UP000028999"/>
    </source>
</evidence>
<keyword evidence="3" id="KW-0238">DNA-binding</keyword>
<accession>A0A078JMD0</accession>
<feature type="compositionally biased region" description="Basic and acidic residues" evidence="6">
    <location>
        <begin position="272"/>
        <end position="292"/>
    </location>
</feature>
<dbReference type="AlphaFoldDB" id="A0A078JMD0"/>
<evidence type="ECO:0000313" key="8">
    <source>
        <dbReference type="EMBL" id="CDY68668.1"/>
    </source>
</evidence>
<dbReference type="PANTHER" id="PTHR31674">
    <property type="entry name" value="B3 DOMAIN-CONTAINING PROTEIN REM-LIKE 3-RELATED"/>
    <property type="match status" value="1"/>
</dbReference>
<feature type="region of interest" description="Disordered" evidence="6">
    <location>
        <begin position="265"/>
        <end position="292"/>
    </location>
</feature>
<dbReference type="SMART" id="SM01019">
    <property type="entry name" value="B3"/>
    <property type="match status" value="2"/>
</dbReference>
<dbReference type="PROSITE" id="PS50863">
    <property type="entry name" value="B3"/>
    <property type="match status" value="2"/>
</dbReference>
<protein>
    <submittedName>
        <fullName evidence="8">BnaAnng27990D protein</fullName>
    </submittedName>
</protein>
<proteinExistence type="predicted"/>
<evidence type="ECO:0000256" key="6">
    <source>
        <dbReference type="SAM" id="MobiDB-lite"/>
    </source>
</evidence>
<dbReference type="CDD" id="cd10017">
    <property type="entry name" value="B3_DNA"/>
    <property type="match status" value="2"/>
</dbReference>
<gene>
    <name evidence="8" type="primary">BnaAnng27990D</name>
    <name evidence="8" type="ORF">GSBRNA2T00076582001</name>
</gene>
<dbReference type="GO" id="GO:0005634">
    <property type="term" value="C:nucleus"/>
    <property type="evidence" value="ECO:0007669"/>
    <property type="project" value="UniProtKB-SubCell"/>
</dbReference>
<sequence>MAKPRLLRPQFFHALVPGFHTHLVNHLSYSLALSRTASLFTVHSYFRLASQKQESEDEKSRSRSRTTFFFFSDNSCFVALVTASSLRTDKLYLPQHVTSSNGLTRKCCKIVLVDGGERSWTLDLSFNKSSDTFCMSRGWRNFCEENGQEPGGFFMFKLVGNGETPSLPALFVRENGINKPGEVHLLGKDGTKWPTSLLVNIRGSMSLGKGWKEFIKANGVESGFTIKFMWEDTTPVFSLCSADSTSEREQEEYFKGIKKQSLFIDPSNIDNSSKDENNKEENMSWEGQKRGR</sequence>
<feature type="domain" description="TF-B3" evidence="7">
    <location>
        <begin position="76"/>
        <end position="175"/>
    </location>
</feature>
<feature type="domain" description="TF-B3" evidence="7">
    <location>
        <begin position="182"/>
        <end position="243"/>
    </location>
</feature>
<dbReference type="InterPro" id="IPR003340">
    <property type="entry name" value="B3_DNA-bd"/>
</dbReference>
<reference evidence="8 9" key="1">
    <citation type="journal article" date="2014" name="Science">
        <title>Plant genetics. Early allopolyploid evolution in the post-Neolithic Brassica napus oilseed genome.</title>
        <authorList>
            <person name="Chalhoub B."/>
            <person name="Denoeud F."/>
            <person name="Liu S."/>
            <person name="Parkin I.A."/>
            <person name="Tang H."/>
            <person name="Wang X."/>
            <person name="Chiquet J."/>
            <person name="Belcram H."/>
            <person name="Tong C."/>
            <person name="Samans B."/>
            <person name="Correa M."/>
            <person name="Da Silva C."/>
            <person name="Just J."/>
            <person name="Falentin C."/>
            <person name="Koh C.S."/>
            <person name="Le Clainche I."/>
            <person name="Bernard M."/>
            <person name="Bento P."/>
            <person name="Noel B."/>
            <person name="Labadie K."/>
            <person name="Alberti A."/>
            <person name="Charles M."/>
            <person name="Arnaud D."/>
            <person name="Guo H."/>
            <person name="Daviaud C."/>
            <person name="Alamery S."/>
            <person name="Jabbari K."/>
            <person name="Zhao M."/>
            <person name="Edger P.P."/>
            <person name="Chelaifa H."/>
            <person name="Tack D."/>
            <person name="Lassalle G."/>
            <person name="Mestiri I."/>
            <person name="Schnel N."/>
            <person name="Le Paslier M.C."/>
            <person name="Fan G."/>
            <person name="Renault V."/>
            <person name="Bayer P.E."/>
            <person name="Golicz A.A."/>
            <person name="Manoli S."/>
            <person name="Lee T.H."/>
            <person name="Thi V.H."/>
            <person name="Chalabi S."/>
            <person name="Hu Q."/>
            <person name="Fan C."/>
            <person name="Tollenaere R."/>
            <person name="Lu Y."/>
            <person name="Battail C."/>
            <person name="Shen J."/>
            <person name="Sidebottom C.H."/>
            <person name="Wang X."/>
            <person name="Canaguier A."/>
            <person name="Chauveau A."/>
            <person name="Berard A."/>
            <person name="Deniot G."/>
            <person name="Guan M."/>
            <person name="Liu Z."/>
            <person name="Sun F."/>
            <person name="Lim Y.P."/>
            <person name="Lyons E."/>
            <person name="Town C.D."/>
            <person name="Bancroft I."/>
            <person name="Wang X."/>
            <person name="Meng J."/>
            <person name="Ma J."/>
            <person name="Pires J.C."/>
            <person name="King G.J."/>
            <person name="Brunel D."/>
            <person name="Delourme R."/>
            <person name="Renard M."/>
            <person name="Aury J.M."/>
            <person name="Adams K.L."/>
            <person name="Batley J."/>
            <person name="Snowdon R.J."/>
            <person name="Tost J."/>
            <person name="Edwards D."/>
            <person name="Zhou Y."/>
            <person name="Hua W."/>
            <person name="Sharpe A.G."/>
            <person name="Paterson A.H."/>
            <person name="Guan C."/>
            <person name="Wincker P."/>
        </authorList>
    </citation>
    <scope>NUCLEOTIDE SEQUENCE [LARGE SCALE GENOMIC DNA]</scope>
    <source>
        <strain evidence="9">cv. Darmor-bzh</strain>
    </source>
</reference>
<dbReference type="SUPFAM" id="SSF101936">
    <property type="entry name" value="DNA-binding pseudobarrel domain"/>
    <property type="match status" value="2"/>
</dbReference>
<evidence type="ECO:0000259" key="7">
    <source>
        <dbReference type="PROSITE" id="PS50863"/>
    </source>
</evidence>
<organism evidence="8 9">
    <name type="scientific">Brassica napus</name>
    <name type="common">Rape</name>
    <dbReference type="NCBI Taxonomy" id="3708"/>
    <lineage>
        <taxon>Eukaryota</taxon>
        <taxon>Viridiplantae</taxon>
        <taxon>Streptophyta</taxon>
        <taxon>Embryophyta</taxon>
        <taxon>Tracheophyta</taxon>
        <taxon>Spermatophyta</taxon>
        <taxon>Magnoliopsida</taxon>
        <taxon>eudicotyledons</taxon>
        <taxon>Gunneridae</taxon>
        <taxon>Pentapetalae</taxon>
        <taxon>rosids</taxon>
        <taxon>malvids</taxon>
        <taxon>Brassicales</taxon>
        <taxon>Brassicaceae</taxon>
        <taxon>Brassiceae</taxon>
        <taxon>Brassica</taxon>
    </lineage>
</organism>
<evidence type="ECO:0000256" key="2">
    <source>
        <dbReference type="ARBA" id="ARBA00023015"/>
    </source>
</evidence>
<evidence type="ECO:0000256" key="1">
    <source>
        <dbReference type="ARBA" id="ARBA00004123"/>
    </source>
</evidence>
<dbReference type="Gene3D" id="2.40.330.10">
    <property type="entry name" value="DNA-binding pseudobarrel domain"/>
    <property type="match status" value="2"/>
</dbReference>
<keyword evidence="2" id="KW-0805">Transcription regulation</keyword>
<dbReference type="PaxDb" id="3708-A0A078JMD0"/>
<dbReference type="GO" id="GO:0003677">
    <property type="term" value="F:DNA binding"/>
    <property type="evidence" value="ECO:0007669"/>
    <property type="project" value="UniProtKB-KW"/>
</dbReference>
<evidence type="ECO:0000256" key="5">
    <source>
        <dbReference type="ARBA" id="ARBA00023242"/>
    </source>
</evidence>
<comment type="subcellular location">
    <subcellularLocation>
        <location evidence="1">Nucleus</location>
    </subcellularLocation>
</comment>
<dbReference type="Proteomes" id="UP000028999">
    <property type="component" value="Unassembled WGS sequence"/>
</dbReference>
<feature type="non-terminal residue" evidence="8">
    <location>
        <position position="292"/>
    </location>
</feature>
<keyword evidence="9" id="KW-1185">Reference proteome</keyword>
<keyword evidence="4" id="KW-0804">Transcription</keyword>